<dbReference type="EMBL" id="JACEIK010003028">
    <property type="protein sequence ID" value="MCD9639964.1"/>
    <property type="molecule type" value="Genomic_DNA"/>
</dbReference>
<comment type="caution">
    <text evidence="1">The sequence shown here is derived from an EMBL/GenBank/DDBJ whole genome shotgun (WGS) entry which is preliminary data.</text>
</comment>
<organism evidence="1 2">
    <name type="scientific">Datura stramonium</name>
    <name type="common">Jimsonweed</name>
    <name type="synonym">Common thornapple</name>
    <dbReference type="NCBI Taxonomy" id="4076"/>
    <lineage>
        <taxon>Eukaryota</taxon>
        <taxon>Viridiplantae</taxon>
        <taxon>Streptophyta</taxon>
        <taxon>Embryophyta</taxon>
        <taxon>Tracheophyta</taxon>
        <taxon>Spermatophyta</taxon>
        <taxon>Magnoliopsida</taxon>
        <taxon>eudicotyledons</taxon>
        <taxon>Gunneridae</taxon>
        <taxon>Pentapetalae</taxon>
        <taxon>asterids</taxon>
        <taxon>lamiids</taxon>
        <taxon>Solanales</taxon>
        <taxon>Solanaceae</taxon>
        <taxon>Solanoideae</taxon>
        <taxon>Datureae</taxon>
        <taxon>Datura</taxon>
    </lineage>
</organism>
<feature type="non-terminal residue" evidence="1">
    <location>
        <position position="67"/>
    </location>
</feature>
<evidence type="ECO:0000313" key="1">
    <source>
        <dbReference type="EMBL" id="MCD9639964.1"/>
    </source>
</evidence>
<gene>
    <name evidence="1" type="ORF">HAX54_024961</name>
</gene>
<keyword evidence="2" id="KW-1185">Reference proteome</keyword>
<proteinExistence type="predicted"/>
<evidence type="ECO:0000313" key="2">
    <source>
        <dbReference type="Proteomes" id="UP000823775"/>
    </source>
</evidence>
<reference evidence="1 2" key="1">
    <citation type="journal article" date="2021" name="BMC Genomics">
        <title>Datura genome reveals duplications of psychoactive alkaloid biosynthetic genes and high mutation rate following tissue culture.</title>
        <authorList>
            <person name="Rajewski A."/>
            <person name="Carter-House D."/>
            <person name="Stajich J."/>
            <person name="Litt A."/>
        </authorList>
    </citation>
    <scope>NUCLEOTIDE SEQUENCE [LARGE SCALE GENOMIC DNA]</scope>
    <source>
        <strain evidence="1">AR-01</strain>
    </source>
</reference>
<accession>A0ABS8UZV9</accession>
<name>A0ABS8UZV9_DATST</name>
<dbReference type="Proteomes" id="UP000823775">
    <property type="component" value="Unassembled WGS sequence"/>
</dbReference>
<sequence>MSRDLSLQFASVTSRHHVGALFMGVGMAPQCGSTLLVACAWHAGHVVAGVELLEVDIGLASVWHAWS</sequence>
<protein>
    <submittedName>
        <fullName evidence="1">Uncharacterized protein</fullName>
    </submittedName>
</protein>